<protein>
    <submittedName>
        <fullName evidence="1">Uncharacterized protein</fullName>
    </submittedName>
</protein>
<accession>J9G906</accession>
<gene>
    <name evidence="1" type="ORF">EVA_08170</name>
</gene>
<name>J9G906_9ZZZZ</name>
<evidence type="ECO:0000313" key="1">
    <source>
        <dbReference type="EMBL" id="EJX03727.1"/>
    </source>
</evidence>
<sequence length="35" mass="4052">MSVFFKRTITLSPCYFFSTPTLVFFKGHPHIGIKC</sequence>
<proteinExistence type="predicted"/>
<dbReference type="AlphaFoldDB" id="J9G906"/>
<dbReference type="EMBL" id="AMCI01002060">
    <property type="protein sequence ID" value="EJX03727.1"/>
    <property type="molecule type" value="Genomic_DNA"/>
</dbReference>
<comment type="caution">
    <text evidence="1">The sequence shown here is derived from an EMBL/GenBank/DDBJ whole genome shotgun (WGS) entry which is preliminary data.</text>
</comment>
<reference evidence="1" key="1">
    <citation type="journal article" date="2012" name="PLoS ONE">
        <title>Gene sets for utilization of primary and secondary nutrition supplies in the distal gut of endangered iberian lynx.</title>
        <authorList>
            <person name="Alcaide M."/>
            <person name="Messina E."/>
            <person name="Richter M."/>
            <person name="Bargiela R."/>
            <person name="Peplies J."/>
            <person name="Huws S.A."/>
            <person name="Newbold C.J."/>
            <person name="Golyshin P.N."/>
            <person name="Simon M.A."/>
            <person name="Lopez G."/>
            <person name="Yakimov M.M."/>
            <person name="Ferrer M."/>
        </authorList>
    </citation>
    <scope>NUCLEOTIDE SEQUENCE</scope>
</reference>
<organism evidence="1">
    <name type="scientific">gut metagenome</name>
    <dbReference type="NCBI Taxonomy" id="749906"/>
    <lineage>
        <taxon>unclassified sequences</taxon>
        <taxon>metagenomes</taxon>
        <taxon>organismal metagenomes</taxon>
    </lineage>
</organism>